<dbReference type="InterPro" id="IPR004881">
    <property type="entry name" value="Ribosome_biogen_GTPase_RsgA"/>
</dbReference>
<dbReference type="EMBL" id="CZBE01000001">
    <property type="protein sequence ID" value="CUP24088.1"/>
    <property type="molecule type" value="Genomic_DNA"/>
</dbReference>
<dbReference type="GO" id="GO:0003924">
    <property type="term" value="F:GTPase activity"/>
    <property type="evidence" value="ECO:0007669"/>
    <property type="project" value="UniProtKB-UniRule"/>
</dbReference>
<evidence type="ECO:0000256" key="10">
    <source>
        <dbReference type="HAMAP-Rule" id="MF_01820"/>
    </source>
</evidence>
<organism evidence="13 15">
    <name type="scientific">Anaerotruncus colihominis</name>
    <dbReference type="NCBI Taxonomy" id="169435"/>
    <lineage>
        <taxon>Bacteria</taxon>
        <taxon>Bacillati</taxon>
        <taxon>Bacillota</taxon>
        <taxon>Clostridia</taxon>
        <taxon>Eubacteriales</taxon>
        <taxon>Oscillospiraceae</taxon>
        <taxon>Anaerotruncus</taxon>
    </lineage>
</organism>
<comment type="function">
    <text evidence="10">One of several proteins that assist in the late maturation steps of the functional core of the 30S ribosomal subunit. Helps release RbfA from mature subunits. May play a role in the assembly of ribosomal proteins into the subunit. Circularly permuted GTPase that catalyzes slow GTP hydrolysis, GTPase activity is stimulated by the 30S ribosomal subunit.</text>
</comment>
<dbReference type="GO" id="GO:0005525">
    <property type="term" value="F:GTP binding"/>
    <property type="evidence" value="ECO:0007669"/>
    <property type="project" value="UniProtKB-UniRule"/>
</dbReference>
<dbReference type="Gene3D" id="1.10.40.50">
    <property type="entry name" value="Probable gtpase engc, domain 3"/>
    <property type="match status" value="1"/>
</dbReference>
<dbReference type="PROSITE" id="PS51721">
    <property type="entry name" value="G_CP"/>
    <property type="match status" value="1"/>
</dbReference>
<feature type="binding site" evidence="10">
    <location>
        <position position="250"/>
    </location>
    <ligand>
        <name>Zn(2+)</name>
        <dbReference type="ChEBI" id="CHEBI:29105"/>
    </ligand>
</feature>
<dbReference type="SUPFAM" id="SSF52540">
    <property type="entry name" value="P-loop containing nucleoside triphosphate hydrolases"/>
    <property type="match status" value="1"/>
</dbReference>
<keyword evidence="3 10" id="KW-0479">Metal-binding</keyword>
<dbReference type="SUPFAM" id="SSF50249">
    <property type="entry name" value="Nucleic acid-binding proteins"/>
    <property type="match status" value="1"/>
</dbReference>
<evidence type="ECO:0000256" key="9">
    <source>
        <dbReference type="ARBA" id="ARBA00023134"/>
    </source>
</evidence>
<evidence type="ECO:0000256" key="6">
    <source>
        <dbReference type="ARBA" id="ARBA00022801"/>
    </source>
</evidence>
<dbReference type="AlphaFoldDB" id="A0A174LPX3"/>
<dbReference type="InterPro" id="IPR012340">
    <property type="entry name" value="NA-bd_OB-fold"/>
</dbReference>
<feature type="domain" description="CP-type G" evidence="12">
    <location>
        <begin position="68"/>
        <end position="223"/>
    </location>
</feature>
<dbReference type="InterPro" id="IPR030378">
    <property type="entry name" value="G_CP_dom"/>
</dbReference>
<accession>A0A174LPX3</accession>
<dbReference type="Pfam" id="PF03193">
    <property type="entry name" value="RsgA_GTPase"/>
    <property type="match status" value="1"/>
</dbReference>
<evidence type="ECO:0000256" key="8">
    <source>
        <dbReference type="ARBA" id="ARBA00022884"/>
    </source>
</evidence>
<dbReference type="InterPro" id="IPR031944">
    <property type="entry name" value="RsgA_N"/>
</dbReference>
<evidence type="ECO:0000256" key="5">
    <source>
        <dbReference type="ARBA" id="ARBA00022741"/>
    </source>
</evidence>
<evidence type="ECO:0000256" key="3">
    <source>
        <dbReference type="ARBA" id="ARBA00022723"/>
    </source>
</evidence>
<keyword evidence="4 10" id="KW-0699">rRNA-binding</keyword>
<gene>
    <name evidence="10 13" type="primary">rsgA</name>
    <name evidence="14" type="ORF">B5F11_05630</name>
    <name evidence="13" type="ORF">ERS852551_00200</name>
</gene>
<dbReference type="CDD" id="cd01854">
    <property type="entry name" value="YjeQ_EngC"/>
    <property type="match status" value="1"/>
</dbReference>
<evidence type="ECO:0000256" key="7">
    <source>
        <dbReference type="ARBA" id="ARBA00022833"/>
    </source>
</evidence>
<feature type="domain" description="EngC GTPase" evidence="11">
    <location>
        <begin position="77"/>
        <end position="221"/>
    </location>
</feature>
<evidence type="ECO:0000259" key="12">
    <source>
        <dbReference type="PROSITE" id="PS51721"/>
    </source>
</evidence>
<dbReference type="InterPro" id="IPR010914">
    <property type="entry name" value="RsgA_GTPase_dom"/>
</dbReference>
<reference evidence="13 15" key="1">
    <citation type="submission" date="2015-09" db="EMBL/GenBank/DDBJ databases">
        <authorList>
            <consortium name="Pathogen Informatics"/>
        </authorList>
    </citation>
    <scope>NUCLEOTIDE SEQUENCE [LARGE SCALE GENOMIC DNA]</scope>
    <source>
        <strain evidence="13 15">2789STDY5834939</strain>
    </source>
</reference>
<evidence type="ECO:0000256" key="2">
    <source>
        <dbReference type="ARBA" id="ARBA00022517"/>
    </source>
</evidence>
<keyword evidence="7 10" id="KW-0862">Zinc</keyword>
<dbReference type="Gene3D" id="3.40.50.300">
    <property type="entry name" value="P-loop containing nucleotide triphosphate hydrolases"/>
    <property type="match status" value="1"/>
</dbReference>
<feature type="binding site" evidence="10">
    <location>
        <begin position="166"/>
        <end position="174"/>
    </location>
    <ligand>
        <name>GTP</name>
        <dbReference type="ChEBI" id="CHEBI:37565"/>
    </ligand>
</feature>
<dbReference type="PROSITE" id="PS50936">
    <property type="entry name" value="ENGC_GTPASE"/>
    <property type="match status" value="1"/>
</dbReference>
<reference evidence="16" key="2">
    <citation type="submission" date="2017-04" db="EMBL/GenBank/DDBJ databases">
        <title>Function of individual gut microbiota members based on whole genome sequencing of pure cultures obtained from chicken caecum.</title>
        <authorList>
            <person name="Medvecky M."/>
            <person name="Cejkova D."/>
            <person name="Polansky O."/>
            <person name="Karasova D."/>
            <person name="Kubasova T."/>
            <person name="Cizek A."/>
            <person name="Rychlik I."/>
        </authorList>
    </citation>
    <scope>NUCLEOTIDE SEQUENCE [LARGE SCALE GENOMIC DNA]</scope>
    <source>
        <strain evidence="16">An175</strain>
    </source>
</reference>
<keyword evidence="1 10" id="KW-0963">Cytoplasm</keyword>
<dbReference type="Gene3D" id="2.40.50.140">
    <property type="entry name" value="Nucleic acid-binding proteins"/>
    <property type="match status" value="1"/>
</dbReference>
<dbReference type="NCBIfam" id="TIGR00157">
    <property type="entry name" value="ribosome small subunit-dependent GTPase A"/>
    <property type="match status" value="1"/>
</dbReference>
<keyword evidence="5 10" id="KW-0547">Nucleotide-binding</keyword>
<feature type="binding site" evidence="10">
    <location>
        <begin position="117"/>
        <end position="120"/>
    </location>
    <ligand>
        <name>GTP</name>
        <dbReference type="ChEBI" id="CHEBI:37565"/>
    </ligand>
</feature>
<evidence type="ECO:0000256" key="4">
    <source>
        <dbReference type="ARBA" id="ARBA00022730"/>
    </source>
</evidence>
<feature type="binding site" evidence="10">
    <location>
        <position position="263"/>
    </location>
    <ligand>
        <name>Zn(2+)</name>
        <dbReference type="ChEBI" id="CHEBI:29105"/>
    </ligand>
</feature>
<dbReference type="EMBL" id="NFKP01000005">
    <property type="protein sequence ID" value="OUP70123.1"/>
    <property type="molecule type" value="Genomic_DNA"/>
</dbReference>
<feature type="binding site" evidence="10">
    <location>
        <position position="255"/>
    </location>
    <ligand>
        <name>Zn(2+)</name>
        <dbReference type="ChEBI" id="CHEBI:29105"/>
    </ligand>
</feature>
<dbReference type="Proteomes" id="UP000095765">
    <property type="component" value="Unassembled WGS sequence"/>
</dbReference>
<keyword evidence="2 10" id="KW-0690">Ribosome biogenesis</keyword>
<dbReference type="RefSeq" id="WP_082425325.1">
    <property type="nucleotide sequence ID" value="NZ_CABIWA010000002.1"/>
</dbReference>
<dbReference type="EC" id="3.6.1.-" evidence="10"/>
<dbReference type="GO" id="GO:0019843">
    <property type="term" value="F:rRNA binding"/>
    <property type="evidence" value="ECO:0007669"/>
    <property type="project" value="UniProtKB-KW"/>
</dbReference>
<protein>
    <recommendedName>
        <fullName evidence="10">Small ribosomal subunit biogenesis GTPase RsgA</fullName>
        <ecNumber evidence="10">3.6.1.-</ecNumber>
    </recommendedName>
</protein>
<evidence type="ECO:0000256" key="1">
    <source>
        <dbReference type="ARBA" id="ARBA00022490"/>
    </source>
</evidence>
<feature type="binding site" evidence="10">
    <location>
        <position position="257"/>
    </location>
    <ligand>
        <name>Zn(2+)</name>
        <dbReference type="ChEBI" id="CHEBI:29105"/>
    </ligand>
</feature>
<dbReference type="InterPro" id="IPR027417">
    <property type="entry name" value="P-loop_NTPase"/>
</dbReference>
<dbReference type="GO" id="GO:0046872">
    <property type="term" value="F:metal ion binding"/>
    <property type="evidence" value="ECO:0007669"/>
    <property type="project" value="UniProtKB-KW"/>
</dbReference>
<dbReference type="PANTHER" id="PTHR32120:SF11">
    <property type="entry name" value="SMALL RIBOSOMAL SUBUNIT BIOGENESIS GTPASE RSGA 1, MITOCHONDRIAL-RELATED"/>
    <property type="match status" value="1"/>
</dbReference>
<proteinExistence type="inferred from homology"/>
<name>A0A174LPX3_9FIRM</name>
<evidence type="ECO:0000313" key="16">
    <source>
        <dbReference type="Proteomes" id="UP000196386"/>
    </source>
</evidence>
<comment type="subcellular location">
    <subcellularLocation>
        <location evidence="10">Cytoplasm</location>
    </subcellularLocation>
</comment>
<evidence type="ECO:0000313" key="15">
    <source>
        <dbReference type="Proteomes" id="UP000095765"/>
    </source>
</evidence>
<comment type="similarity">
    <text evidence="10">Belongs to the TRAFAC class YlqF/YawG GTPase family. RsgA subfamily.</text>
</comment>
<evidence type="ECO:0000313" key="14">
    <source>
        <dbReference type="EMBL" id="OUP70123.1"/>
    </source>
</evidence>
<evidence type="ECO:0000313" key="13">
    <source>
        <dbReference type="EMBL" id="CUP24088.1"/>
    </source>
</evidence>
<keyword evidence="9 10" id="KW-0342">GTP-binding</keyword>
<dbReference type="OrthoDB" id="9809485at2"/>
<dbReference type="CDD" id="cd04466">
    <property type="entry name" value="S1_YloQ_GTPase"/>
    <property type="match status" value="1"/>
</dbReference>
<dbReference type="PANTHER" id="PTHR32120">
    <property type="entry name" value="SMALL RIBOSOMAL SUBUNIT BIOGENESIS GTPASE RSGA"/>
    <property type="match status" value="1"/>
</dbReference>
<comment type="subunit">
    <text evidence="10">Monomer. Associates with 30S ribosomal subunit, binds 16S rRNA.</text>
</comment>
<sequence length="301" mass="32174">MNAMNDTEGLIVKATGGFYYVDAAGVLYECRARGVFRKQGVSPLVGDRVTVEPAGESKGVVAKIMPRKNALVRPPLANVDTFAVVASVADPAPNTLVIDKLMAIACHKNISPILVVTKCDLGGPDALAGIYRTAGMPVFTVSKADGSGLDTLRQRLSAGGITAFSGNSGVGKSSLLNRLDGRLSIATGETSRKLGRGRHTTRHVELYAFGDGYIADTPGFSAVELERYEVIRKEELAGCFSEFAQYSKACKFTGCSHTVEKGCAVLEAVRAGLVHPSRHASYCVMYEDAKKIKEWELKDHA</sequence>
<reference evidence="14" key="3">
    <citation type="journal article" date="2018" name="BMC Genomics">
        <title>Whole genome sequencing and function prediction of 133 gut anaerobes isolated from chicken caecum in pure cultures.</title>
        <authorList>
            <person name="Medvecky M."/>
            <person name="Cejkova D."/>
            <person name="Polansky O."/>
            <person name="Karasova D."/>
            <person name="Kubasova T."/>
            <person name="Cizek A."/>
            <person name="Rychlik I."/>
        </authorList>
    </citation>
    <scope>NUCLEOTIDE SEQUENCE</scope>
    <source>
        <strain evidence="14">An175</strain>
    </source>
</reference>
<dbReference type="Proteomes" id="UP000196386">
    <property type="component" value="Unassembled WGS sequence"/>
</dbReference>
<evidence type="ECO:0000259" key="11">
    <source>
        <dbReference type="PROSITE" id="PS50936"/>
    </source>
</evidence>
<comment type="cofactor">
    <cofactor evidence="10">
        <name>Zn(2+)</name>
        <dbReference type="ChEBI" id="CHEBI:29105"/>
    </cofactor>
    <text evidence="10">Binds 1 zinc ion per subunit.</text>
</comment>
<dbReference type="HAMAP" id="MF_01820">
    <property type="entry name" value="GTPase_RsgA"/>
    <property type="match status" value="1"/>
</dbReference>
<dbReference type="GO" id="GO:0042274">
    <property type="term" value="P:ribosomal small subunit biogenesis"/>
    <property type="evidence" value="ECO:0007669"/>
    <property type="project" value="UniProtKB-UniRule"/>
</dbReference>
<keyword evidence="8 10" id="KW-0694">RNA-binding</keyword>
<keyword evidence="6 10" id="KW-0378">Hydrolase</keyword>
<dbReference type="Pfam" id="PF16745">
    <property type="entry name" value="RsgA_N"/>
    <property type="match status" value="1"/>
</dbReference>
<dbReference type="GO" id="GO:0005737">
    <property type="term" value="C:cytoplasm"/>
    <property type="evidence" value="ECO:0007669"/>
    <property type="project" value="UniProtKB-SubCell"/>
</dbReference>